<dbReference type="PANTHER" id="PTHR48081">
    <property type="entry name" value="AB HYDROLASE SUPERFAMILY PROTEIN C4A8.06C"/>
    <property type="match status" value="1"/>
</dbReference>
<dbReference type="PANTHER" id="PTHR48081:SF8">
    <property type="entry name" value="ALPHA_BETA HYDROLASE FOLD-3 DOMAIN-CONTAINING PROTEIN-RELATED"/>
    <property type="match status" value="1"/>
</dbReference>
<feature type="compositionally biased region" description="Polar residues" evidence="2">
    <location>
        <begin position="317"/>
        <end position="337"/>
    </location>
</feature>
<evidence type="ECO:0000256" key="2">
    <source>
        <dbReference type="SAM" id="MobiDB-lite"/>
    </source>
</evidence>
<dbReference type="GO" id="GO:0016787">
    <property type="term" value="F:hydrolase activity"/>
    <property type="evidence" value="ECO:0007669"/>
    <property type="project" value="UniProtKB-KW"/>
</dbReference>
<evidence type="ECO:0000313" key="5">
    <source>
        <dbReference type="EMBL" id="TLH54220.1"/>
    </source>
</evidence>
<dbReference type="Pfam" id="PF07859">
    <property type="entry name" value="Abhydrolase_3"/>
    <property type="match status" value="1"/>
</dbReference>
<dbReference type="GeneID" id="76727092"/>
<reference evidence="4 6" key="2">
    <citation type="journal article" date="2019" name="BMC Evol. Biol.">
        <title>Comparative genomics of Mycobacterium mucogenicum and Mycobacterium neoaurum clade members emphasizing tRNA and non-coding RNA.</title>
        <authorList>
            <person name="Behra P.R.K."/>
            <person name="Pettersson B.M.F."/>
            <person name="Das S."/>
            <person name="Dasgupta S."/>
            <person name="Kirsebom L.A."/>
        </authorList>
    </citation>
    <scope>NUCLEOTIDE SEQUENCE [LARGE SCALE GENOMIC DNA]</scope>
    <source>
        <strain evidence="4 6">DSM 44124</strain>
    </source>
</reference>
<dbReference type="KEGG" id="mmuc:C1S78_019330"/>
<dbReference type="SUPFAM" id="SSF53474">
    <property type="entry name" value="alpha/beta-Hydrolases"/>
    <property type="match status" value="1"/>
</dbReference>
<feature type="region of interest" description="Disordered" evidence="2">
    <location>
        <begin position="317"/>
        <end position="345"/>
    </location>
</feature>
<keyword evidence="1 5" id="KW-0378">Hydrolase</keyword>
<dbReference type="InterPro" id="IPR029058">
    <property type="entry name" value="AB_hydrolase_fold"/>
</dbReference>
<gene>
    <name evidence="4" type="ORF">C1S78_019330</name>
    <name evidence="5" type="ORF">C1S78_19275</name>
</gene>
<dbReference type="RefSeq" id="WP_053855901.1">
    <property type="nucleotide sequence ID" value="NZ_ANBS01000011.1"/>
</dbReference>
<dbReference type="InterPro" id="IPR013094">
    <property type="entry name" value="AB_hydrolase_3"/>
</dbReference>
<dbReference type="AlphaFoldDB" id="A0A8H2JGD3"/>
<reference evidence="4 6" key="3">
    <citation type="journal article" date="2019" name="Sci. Rep.">
        <title>Insight into the biology of Mycobacterium mucogenicum and Mycobacterium neoaurum clade members.</title>
        <authorList>
            <person name="Behra P.R.K."/>
            <person name="Pettersson B.M.F."/>
            <person name="Ramesh M."/>
            <person name="Dasgupta S."/>
            <person name="Kirsebom L.A."/>
        </authorList>
    </citation>
    <scope>NUCLEOTIDE SEQUENCE [LARGE SCALE GENOMIC DNA]</scope>
    <source>
        <strain evidence="4 6">DSM 44124</strain>
    </source>
</reference>
<dbReference type="EMBL" id="CP062008">
    <property type="protein sequence ID" value="QPG67683.1"/>
    <property type="molecule type" value="Genomic_DNA"/>
</dbReference>
<dbReference type="EMBL" id="POTL01000001">
    <property type="protein sequence ID" value="TLH54220.1"/>
    <property type="molecule type" value="Genomic_DNA"/>
</dbReference>
<protein>
    <submittedName>
        <fullName evidence="5">Alpha/beta hydrolase</fullName>
    </submittedName>
</protein>
<accession>A0A8H2JGD3</accession>
<evidence type="ECO:0000259" key="3">
    <source>
        <dbReference type="Pfam" id="PF07859"/>
    </source>
</evidence>
<reference evidence="5" key="1">
    <citation type="submission" date="2018-01" db="EMBL/GenBank/DDBJ databases">
        <title>Comparative genomics of Mycobacterium mucogenicum and Mycobacterium neoaurum clade members emphasizing tRNA and non-coding RNA.</title>
        <authorList>
            <person name="Behra P.R.K."/>
            <person name="Pettersson B.M.F."/>
            <person name="Das S."/>
            <person name="Dasgupta S."/>
            <person name="Kirsebom L.A."/>
        </authorList>
    </citation>
    <scope>NUCLEOTIDE SEQUENCE</scope>
    <source>
        <strain evidence="5">DSM 44124</strain>
    </source>
</reference>
<sequence length="345" mass="36619">MPTPQLDHDAAVRVASFGDIAPMRTRGLPAVRAGIESAPLPDMPTMASTQNLIAPGPAGPLAVRLYRPSTDERLPVLVYFHGGGLVMGSNHSFEPLARELAHATGAAVAAVEYRLAPESPPPAQFDDAYAATEWFAANASELDIDAGRLGVVGDSAGGSLAAAVALAARDHAGPQITLQVLLYPGLDRDMGAPSITAMPDAPMLRHDDIVYMHELIDRSGDWPHSHYQVPAYATDLSGLPQAIVVTGECDPIRDWGERYANRLREAGVQTTLTRYPGMYHGFLMRSDATARGRLAMAEVGALVRAKFAHPCATGRTTNGSLMQSASAPTSTVDTLTTEGEHHADR</sequence>
<keyword evidence="6" id="KW-1185">Reference proteome</keyword>
<evidence type="ECO:0000313" key="6">
    <source>
        <dbReference type="Proteomes" id="UP000309231"/>
    </source>
</evidence>
<evidence type="ECO:0000256" key="1">
    <source>
        <dbReference type="ARBA" id="ARBA00022801"/>
    </source>
</evidence>
<name>A0A8H2JGD3_MYCMU</name>
<dbReference type="Proteomes" id="UP000309231">
    <property type="component" value="Chromosome"/>
</dbReference>
<dbReference type="InterPro" id="IPR050300">
    <property type="entry name" value="GDXG_lipolytic_enzyme"/>
</dbReference>
<feature type="domain" description="Alpha/beta hydrolase fold-3" evidence="3">
    <location>
        <begin position="77"/>
        <end position="283"/>
    </location>
</feature>
<organism evidence="5">
    <name type="scientific">Mycolicibacterium mucogenicum DSM 44124</name>
    <dbReference type="NCBI Taxonomy" id="1226753"/>
    <lineage>
        <taxon>Bacteria</taxon>
        <taxon>Bacillati</taxon>
        <taxon>Actinomycetota</taxon>
        <taxon>Actinomycetes</taxon>
        <taxon>Mycobacteriales</taxon>
        <taxon>Mycobacteriaceae</taxon>
        <taxon>Mycolicibacterium</taxon>
    </lineage>
</organism>
<proteinExistence type="predicted"/>
<evidence type="ECO:0000313" key="4">
    <source>
        <dbReference type="EMBL" id="QPG67683.1"/>
    </source>
</evidence>
<dbReference type="Gene3D" id="3.40.50.1820">
    <property type="entry name" value="alpha/beta hydrolase"/>
    <property type="match status" value="1"/>
</dbReference>